<proteinExistence type="predicted"/>
<organism evidence="1 2">
    <name type="scientific">Phytophthora fragariae</name>
    <dbReference type="NCBI Taxonomy" id="53985"/>
    <lineage>
        <taxon>Eukaryota</taxon>
        <taxon>Sar</taxon>
        <taxon>Stramenopiles</taxon>
        <taxon>Oomycota</taxon>
        <taxon>Peronosporomycetes</taxon>
        <taxon>Peronosporales</taxon>
        <taxon>Peronosporaceae</taxon>
        <taxon>Phytophthora</taxon>
    </lineage>
</organism>
<protein>
    <submittedName>
        <fullName evidence="1">Uncharacterized protein</fullName>
    </submittedName>
</protein>
<evidence type="ECO:0000313" key="1">
    <source>
        <dbReference type="EMBL" id="KAE9323628.1"/>
    </source>
</evidence>
<reference evidence="1 2" key="1">
    <citation type="submission" date="2018-08" db="EMBL/GenBank/DDBJ databases">
        <title>Genomic investigation of the strawberry pathogen Phytophthora fragariae indicates pathogenicity is determined by transcriptional variation in three key races.</title>
        <authorList>
            <person name="Adams T.M."/>
            <person name="Armitage A.D."/>
            <person name="Sobczyk M.K."/>
            <person name="Bates H.J."/>
            <person name="Dunwell J.M."/>
            <person name="Nellist C.F."/>
            <person name="Harrison R.J."/>
        </authorList>
    </citation>
    <scope>NUCLEOTIDE SEQUENCE [LARGE SCALE GENOMIC DNA]</scope>
    <source>
        <strain evidence="1 2">A4</strain>
    </source>
</reference>
<dbReference type="Proteomes" id="UP000437068">
    <property type="component" value="Unassembled WGS sequence"/>
</dbReference>
<dbReference type="AlphaFoldDB" id="A0A6A4EUV1"/>
<gene>
    <name evidence="1" type="ORF">PF001_g3841</name>
</gene>
<accession>A0A6A4EUV1</accession>
<evidence type="ECO:0000313" key="2">
    <source>
        <dbReference type="Proteomes" id="UP000437068"/>
    </source>
</evidence>
<sequence length="84" mass="9669">MNPTMWLKNDRCFGENFERDEGQVHVLVVVRKYVRANVGKTGSRASAYTHGRSSTYNASYLSFWQSLQSLVWPMETIPPTKKDV</sequence>
<dbReference type="EMBL" id="QXGE01000124">
    <property type="protein sequence ID" value="KAE9323628.1"/>
    <property type="molecule type" value="Genomic_DNA"/>
</dbReference>
<name>A0A6A4EUV1_9STRA</name>
<comment type="caution">
    <text evidence="1">The sequence shown here is derived from an EMBL/GenBank/DDBJ whole genome shotgun (WGS) entry which is preliminary data.</text>
</comment>